<keyword evidence="5" id="KW-0732">Signal</keyword>
<dbReference type="GO" id="GO:0015344">
    <property type="term" value="F:siderophore uptake transmembrane transporter activity"/>
    <property type="evidence" value="ECO:0007669"/>
    <property type="project" value="TreeGrafter"/>
</dbReference>
<evidence type="ECO:0000256" key="10">
    <source>
        <dbReference type="RuleBase" id="RU003357"/>
    </source>
</evidence>
<organism evidence="13 14">
    <name type="scientific">Antarcticibacterium arcticum</name>
    <dbReference type="NCBI Taxonomy" id="2585771"/>
    <lineage>
        <taxon>Bacteria</taxon>
        <taxon>Pseudomonadati</taxon>
        <taxon>Bacteroidota</taxon>
        <taxon>Flavobacteriia</taxon>
        <taxon>Flavobacteriales</taxon>
        <taxon>Flavobacteriaceae</taxon>
        <taxon>Antarcticibacterium</taxon>
    </lineage>
</organism>
<keyword evidence="2" id="KW-0813">Transport</keyword>
<keyword evidence="4" id="KW-0812">Transmembrane</keyword>
<feature type="domain" description="TonB-dependent receptor plug" evidence="12">
    <location>
        <begin position="120"/>
        <end position="215"/>
    </location>
</feature>
<dbReference type="AlphaFoldDB" id="A0A5B8YHS7"/>
<keyword evidence="14" id="KW-1185">Reference proteome</keyword>
<dbReference type="InterPro" id="IPR008969">
    <property type="entry name" value="CarboxyPept-like_regulatory"/>
</dbReference>
<dbReference type="GO" id="GO:0009279">
    <property type="term" value="C:cell outer membrane"/>
    <property type="evidence" value="ECO:0007669"/>
    <property type="project" value="UniProtKB-SubCell"/>
</dbReference>
<dbReference type="PANTHER" id="PTHR30069:SF29">
    <property type="entry name" value="HEMOGLOBIN AND HEMOGLOBIN-HAPTOGLOBIN-BINDING PROTEIN 1-RELATED"/>
    <property type="match status" value="1"/>
</dbReference>
<dbReference type="GO" id="GO:0044718">
    <property type="term" value="P:siderophore transmembrane transport"/>
    <property type="evidence" value="ECO:0007669"/>
    <property type="project" value="TreeGrafter"/>
</dbReference>
<protein>
    <submittedName>
        <fullName evidence="13">TonB-dependent receptor</fullName>
    </submittedName>
</protein>
<proteinExistence type="inferred from homology"/>
<evidence type="ECO:0000256" key="6">
    <source>
        <dbReference type="ARBA" id="ARBA00023077"/>
    </source>
</evidence>
<evidence type="ECO:0000313" key="13">
    <source>
        <dbReference type="EMBL" id="QED37500.1"/>
    </source>
</evidence>
<dbReference type="Pfam" id="PF13715">
    <property type="entry name" value="CarbopepD_reg_2"/>
    <property type="match status" value="1"/>
</dbReference>
<evidence type="ECO:0000256" key="4">
    <source>
        <dbReference type="ARBA" id="ARBA00022692"/>
    </source>
</evidence>
<evidence type="ECO:0000256" key="3">
    <source>
        <dbReference type="ARBA" id="ARBA00022452"/>
    </source>
</evidence>
<evidence type="ECO:0000259" key="12">
    <source>
        <dbReference type="Pfam" id="PF07715"/>
    </source>
</evidence>
<dbReference type="SUPFAM" id="SSF56935">
    <property type="entry name" value="Porins"/>
    <property type="match status" value="1"/>
</dbReference>
<dbReference type="PANTHER" id="PTHR30069">
    <property type="entry name" value="TONB-DEPENDENT OUTER MEMBRANE RECEPTOR"/>
    <property type="match status" value="1"/>
</dbReference>
<evidence type="ECO:0000256" key="1">
    <source>
        <dbReference type="ARBA" id="ARBA00004571"/>
    </source>
</evidence>
<dbReference type="Gene3D" id="2.170.130.10">
    <property type="entry name" value="TonB-dependent receptor, plug domain"/>
    <property type="match status" value="1"/>
</dbReference>
<sequence length="715" mass="80633">MKHIIISGFLFLNLFSYLHAQNIISGVVGDTRGNPVFGANVYLHGTYDGATTLEDGSFIFSSSQTGTVALVVSYLSYREYRREGTPNEFVNINITLREDLNSLDAVVISAGTFNAGEKARVSVLKPLDIVTTAGSAGDIIAALQTLPGTQNVGESGRLFVRGGDAGETQTFVDGLRVPQPYTASVQNLPSRGRFSPFLFSGISFSTGGYSAEYGDALSSVLLLETRDRVEEEKTEISLMSVGISLGHIEKWDKRSLNINTSYINLAPYQVLVPENLDWNKAYESLAGEAIYRQEFKNGLWKVYTAFDAAEFDFNRENIDTALSQNVKLKNKNFYLNTSYRGTIWNNWQLFTGISQGHSENLTSLDERNIENQENAFHFKANLGKRISNGVRLVGGIDYFRTGFEEVYSAAPSPISTSGFNLQQFAAFAEADVLFSRNLAAKVGLRYSYYDEMEEAGISPRISAAYRINENAQLSAAMGKFVQSPGQDYLKFTSDICTEEASHFILNFQYQKERRLLRAEIFQKDYSNLIKFETGSPGFNNNGSAYARGLDLFWRDDKTIKNLEYWFSYSFIDTKRDYRDYREKVTPYFVAPHSASLVTKYWVQAWRSQMGFSYNYSAGRPFNDPNTTQFMSGRTKDFNNLSFNWAYLLSSQKILYFSVSNVLGHKNIFGYEYAGTRDLNGNFRSRAITPTADRFFFVGFFWTLSDNKASNQLENL</sequence>
<evidence type="ECO:0000259" key="11">
    <source>
        <dbReference type="Pfam" id="PF00593"/>
    </source>
</evidence>
<dbReference type="SUPFAM" id="SSF49464">
    <property type="entry name" value="Carboxypeptidase regulatory domain-like"/>
    <property type="match status" value="1"/>
</dbReference>
<dbReference type="Gene3D" id="2.60.40.1120">
    <property type="entry name" value="Carboxypeptidase-like, regulatory domain"/>
    <property type="match status" value="1"/>
</dbReference>
<feature type="domain" description="TonB-dependent receptor-like beta-barrel" evidence="11">
    <location>
        <begin position="305"/>
        <end position="661"/>
    </location>
</feature>
<dbReference type="RefSeq" id="WP_146832744.1">
    <property type="nucleotide sequence ID" value="NZ_CP042476.1"/>
</dbReference>
<evidence type="ECO:0000256" key="7">
    <source>
        <dbReference type="ARBA" id="ARBA00023136"/>
    </source>
</evidence>
<keyword evidence="3" id="KW-1134">Transmembrane beta strand</keyword>
<dbReference type="InterPro" id="IPR037066">
    <property type="entry name" value="Plug_dom_sf"/>
</dbReference>
<comment type="similarity">
    <text evidence="10">Belongs to the TonB-dependent receptor family.</text>
</comment>
<dbReference type="Pfam" id="PF00593">
    <property type="entry name" value="TonB_dep_Rec_b-barrel"/>
    <property type="match status" value="1"/>
</dbReference>
<dbReference type="Pfam" id="PF07715">
    <property type="entry name" value="Plug"/>
    <property type="match status" value="1"/>
</dbReference>
<accession>A0A5B8YHS7</accession>
<dbReference type="InterPro" id="IPR000531">
    <property type="entry name" value="Beta-barrel_TonB"/>
</dbReference>
<dbReference type="InterPro" id="IPR012910">
    <property type="entry name" value="Plug_dom"/>
</dbReference>
<dbReference type="Proteomes" id="UP000321954">
    <property type="component" value="Chromosome"/>
</dbReference>
<dbReference type="InterPro" id="IPR036942">
    <property type="entry name" value="Beta-barrel_TonB_sf"/>
</dbReference>
<keyword evidence="6 10" id="KW-0798">TonB box</keyword>
<evidence type="ECO:0000256" key="5">
    <source>
        <dbReference type="ARBA" id="ARBA00022729"/>
    </source>
</evidence>
<evidence type="ECO:0000256" key="2">
    <source>
        <dbReference type="ARBA" id="ARBA00022448"/>
    </source>
</evidence>
<comment type="subcellular location">
    <subcellularLocation>
        <location evidence="1">Cell outer membrane</location>
        <topology evidence="1">Multi-pass membrane protein</topology>
    </subcellularLocation>
</comment>
<dbReference type="InterPro" id="IPR039426">
    <property type="entry name" value="TonB-dep_rcpt-like"/>
</dbReference>
<dbReference type="Gene3D" id="2.40.170.20">
    <property type="entry name" value="TonB-dependent receptor, beta-barrel domain"/>
    <property type="match status" value="1"/>
</dbReference>
<keyword evidence="8 13" id="KW-0675">Receptor</keyword>
<dbReference type="OrthoDB" id="1075473at2"/>
<evidence type="ECO:0000313" key="14">
    <source>
        <dbReference type="Proteomes" id="UP000321954"/>
    </source>
</evidence>
<evidence type="ECO:0000256" key="9">
    <source>
        <dbReference type="ARBA" id="ARBA00023237"/>
    </source>
</evidence>
<dbReference type="KEGG" id="anp:FK178_07085"/>
<dbReference type="EMBL" id="CP042476">
    <property type="protein sequence ID" value="QED37500.1"/>
    <property type="molecule type" value="Genomic_DNA"/>
</dbReference>
<gene>
    <name evidence="13" type="ORF">FK178_07085</name>
</gene>
<evidence type="ECO:0000256" key="8">
    <source>
        <dbReference type="ARBA" id="ARBA00023170"/>
    </source>
</evidence>
<name>A0A5B8YHS7_9FLAO</name>
<keyword evidence="7 10" id="KW-0472">Membrane</keyword>
<keyword evidence="9" id="KW-0998">Cell outer membrane</keyword>
<reference evidence="13 14" key="1">
    <citation type="submission" date="2019-08" db="EMBL/GenBank/DDBJ databases">
        <title>Antarcticibacterium arcticum sp. nov., a bacterium isolated from marine sediment of the Canadian Beaufort Sea.</title>
        <authorList>
            <person name="Lee Y.M."/>
            <person name="Baek K."/>
            <person name="Lee D.-H."/>
            <person name="Shin S.C."/>
            <person name="Jin Y.K."/>
            <person name="Park Y."/>
        </authorList>
    </citation>
    <scope>NUCLEOTIDE SEQUENCE [LARGE SCALE GENOMIC DNA]</scope>
    <source>
        <strain evidence="13 14">PAMC 28998</strain>
    </source>
</reference>